<dbReference type="Gene3D" id="3.40.30.10">
    <property type="entry name" value="Glutaredoxin"/>
    <property type="match status" value="6"/>
</dbReference>
<dbReference type="PRINTS" id="PR00625">
    <property type="entry name" value="JDOMAIN"/>
</dbReference>
<comment type="caution">
    <text evidence="5">The sequence shown here is derived from an EMBL/GenBank/DDBJ whole genome shotgun (WGS) entry which is preliminary data.</text>
</comment>
<name>A0A267E058_9PLAT</name>
<dbReference type="AlphaFoldDB" id="A0A267E058"/>
<dbReference type="SUPFAM" id="SSF52833">
    <property type="entry name" value="Thioredoxin-like"/>
    <property type="match status" value="4"/>
</dbReference>
<feature type="domain" description="J" evidence="3">
    <location>
        <begin position="34"/>
        <end position="99"/>
    </location>
</feature>
<dbReference type="GO" id="GO:0005788">
    <property type="term" value="C:endoplasmic reticulum lumen"/>
    <property type="evidence" value="ECO:0007669"/>
    <property type="project" value="TreeGrafter"/>
</dbReference>
<dbReference type="Gene3D" id="1.10.287.110">
    <property type="entry name" value="DnaJ domain"/>
    <property type="match status" value="1"/>
</dbReference>
<dbReference type="STRING" id="282301.A0A267E058"/>
<evidence type="ECO:0000259" key="3">
    <source>
        <dbReference type="PROSITE" id="PS50076"/>
    </source>
</evidence>
<dbReference type="InterPro" id="IPR017937">
    <property type="entry name" value="Thioredoxin_CS"/>
</dbReference>
<feature type="chain" id="PRO_5013261157" description="DnaJ homolog subfamily C member 10" evidence="2">
    <location>
        <begin position="29"/>
        <end position="895"/>
    </location>
</feature>
<dbReference type="PROSITE" id="PS50076">
    <property type="entry name" value="DNAJ_2"/>
    <property type="match status" value="1"/>
</dbReference>
<feature type="domain" description="Thioredoxin" evidence="4">
    <location>
        <begin position="458"/>
        <end position="617"/>
    </location>
</feature>
<keyword evidence="2" id="KW-0732">Signal</keyword>
<organism evidence="5 6">
    <name type="scientific">Macrostomum lignano</name>
    <dbReference type="NCBI Taxonomy" id="282301"/>
    <lineage>
        <taxon>Eukaryota</taxon>
        <taxon>Metazoa</taxon>
        <taxon>Spiralia</taxon>
        <taxon>Lophotrochozoa</taxon>
        <taxon>Platyhelminthes</taxon>
        <taxon>Rhabditophora</taxon>
        <taxon>Macrostomorpha</taxon>
        <taxon>Macrostomida</taxon>
        <taxon>Macrostomidae</taxon>
        <taxon>Macrostomum</taxon>
    </lineage>
</organism>
<feature type="domain" description="Thioredoxin" evidence="4">
    <location>
        <begin position="695"/>
        <end position="839"/>
    </location>
</feature>
<evidence type="ECO:0000313" key="6">
    <source>
        <dbReference type="Proteomes" id="UP000215902"/>
    </source>
</evidence>
<keyword evidence="6" id="KW-1185">Reference proteome</keyword>
<dbReference type="SMART" id="SM00271">
    <property type="entry name" value="DnaJ"/>
    <property type="match status" value="1"/>
</dbReference>
<evidence type="ECO:0000256" key="2">
    <source>
        <dbReference type="SAM" id="SignalP"/>
    </source>
</evidence>
<dbReference type="InterPro" id="IPR036869">
    <property type="entry name" value="J_dom_sf"/>
</dbReference>
<dbReference type="InterPro" id="IPR001623">
    <property type="entry name" value="DnaJ_domain"/>
</dbReference>
<gene>
    <name evidence="5" type="ORF">BOX15_Mlig005909g1</name>
</gene>
<evidence type="ECO:0000259" key="4">
    <source>
        <dbReference type="PROSITE" id="PS51352"/>
    </source>
</evidence>
<dbReference type="GO" id="GO:0036498">
    <property type="term" value="P:IRE1-mediated unfolded protein response"/>
    <property type="evidence" value="ECO:0007669"/>
    <property type="project" value="TreeGrafter"/>
</dbReference>
<dbReference type="InterPro" id="IPR013766">
    <property type="entry name" value="Thioredoxin_domain"/>
</dbReference>
<reference evidence="5 6" key="1">
    <citation type="submission" date="2017-06" db="EMBL/GenBank/DDBJ databases">
        <title>A platform for efficient transgenesis in Macrostomum lignano, a flatworm model organism for stem cell research.</title>
        <authorList>
            <person name="Berezikov E."/>
        </authorList>
    </citation>
    <scope>NUCLEOTIDE SEQUENCE [LARGE SCALE GENOMIC DNA]</scope>
    <source>
        <strain evidence="5">DV1</strain>
        <tissue evidence="5">Whole organism</tissue>
    </source>
</reference>
<dbReference type="PROSITE" id="PS51352">
    <property type="entry name" value="THIOREDOXIN_2"/>
    <property type="match status" value="2"/>
</dbReference>
<dbReference type="EMBL" id="NIVC01002839">
    <property type="protein sequence ID" value="PAA54925.1"/>
    <property type="molecule type" value="Genomic_DNA"/>
</dbReference>
<dbReference type="Pfam" id="PF00226">
    <property type="entry name" value="DnaJ"/>
    <property type="match status" value="1"/>
</dbReference>
<dbReference type="GO" id="GO:0016671">
    <property type="term" value="F:oxidoreductase activity, acting on a sulfur group of donors, disulfide as acceptor"/>
    <property type="evidence" value="ECO:0007669"/>
    <property type="project" value="TreeGrafter"/>
</dbReference>
<proteinExistence type="predicted"/>
<dbReference type="GO" id="GO:0051787">
    <property type="term" value="F:misfolded protein binding"/>
    <property type="evidence" value="ECO:0007669"/>
    <property type="project" value="TreeGrafter"/>
</dbReference>
<accession>A0A267E058</accession>
<dbReference type="InterPro" id="IPR036249">
    <property type="entry name" value="Thioredoxin-like_sf"/>
</dbReference>
<dbReference type="InterPro" id="IPR052460">
    <property type="entry name" value="ER_disulfide_reductase"/>
</dbReference>
<dbReference type="GO" id="GO:0015035">
    <property type="term" value="F:protein-disulfide reductase activity"/>
    <property type="evidence" value="ECO:0007669"/>
    <property type="project" value="TreeGrafter"/>
</dbReference>
<dbReference type="Pfam" id="PF00085">
    <property type="entry name" value="Thioredoxin"/>
    <property type="match status" value="3"/>
</dbReference>
<dbReference type="Proteomes" id="UP000215902">
    <property type="component" value="Unassembled WGS sequence"/>
</dbReference>
<dbReference type="CDD" id="cd02961">
    <property type="entry name" value="PDI_a_family"/>
    <property type="match status" value="1"/>
</dbReference>
<feature type="signal peptide" evidence="2">
    <location>
        <begin position="1"/>
        <end position="28"/>
    </location>
</feature>
<dbReference type="CDD" id="cd06257">
    <property type="entry name" value="DnaJ"/>
    <property type="match status" value="1"/>
</dbReference>
<dbReference type="PANTHER" id="PTHR44340">
    <property type="entry name" value="DNAJ HOMOLOG SUBFAMILY C MEMBER 10"/>
    <property type="match status" value="1"/>
</dbReference>
<evidence type="ECO:0000256" key="1">
    <source>
        <dbReference type="ARBA" id="ARBA00020920"/>
    </source>
</evidence>
<sequence length="895" mass="99199">MHTLKLLIRPCLLLSLLLLLLLCTSTLAASGSEDYYTLLGVSRTATAALIKKAFKKLVMEKHPDRNKADPGANALFMRINRAYEVLKSPELRERYDRFGEAGIKAHEEEGQQYERAHGAEKAGGLFADDPQIVKLTPERYESVSRNIGEGGDGQIWFVNFYASQVTRSEKFAQMWREVGHELEDVIRVAAIDCQEAGYLCENIPELRNAEPPVFFFYPGHRMYTGPLTKESLLDAALRRIEQSHVELTESNVLSRLSDQSAPAHWLVTFCGGRGAVDCFSQRTLKKLAFVFHGYVGVGRVDCGQDAALCSRLNPASSATSGAGADGAHAPSARLFVNANSGGVDLDALGAAGLPVTSLHTQETVRGVLRLLPPLPADEGRVADRLATAVFDGGSLRQAHLLLLDEASSSTSSNADAQLKRLEPLLKPHKIRVARLACGNSADQSTRNLCQRLPILRSAKKQQHQPAAVLIKRTGDFEVYYGEVHYMDIKEFALAAIANPMTGLTGETFANLVDSAPDGTYWFLDFFAPWCPPCMKALPQFREAARLYESELGVDLPAGVRLRFGAIDCTIDKALCNRFSINSYPTLLLLLKGNSKRVKFRGSKFAHQMLAFAEAFVKPAAVYFNPDSFENTVAVSKRTHVWLVYFHSVNCQPCVEFMPELNALAKNFQGHRHIRIGAVDCVTHPNLCSRNGIRSYPTIRAYPVDKTGPDDYFDYNSPFRNSDSIASWLETFSPQSILMFNSRSLFQSELASDEPWVVYFYADWCGPCQAFAPTFKVVANKLGRYANFGKVDCDPYQDLCVSKGIQTMPSVALFTNGKLLQHLSGQSVYNLESSVKTHYSKKRDKARVFYGYHSNQFDDDEGGGGGGWQRVVINDGSGQFFTMGDGMPFQFVHDEF</sequence>
<dbReference type="OrthoDB" id="5810603at2759"/>
<evidence type="ECO:0000313" key="5">
    <source>
        <dbReference type="EMBL" id="PAA54925.1"/>
    </source>
</evidence>
<dbReference type="SUPFAM" id="SSF46565">
    <property type="entry name" value="Chaperone J-domain"/>
    <property type="match status" value="1"/>
</dbReference>
<protein>
    <recommendedName>
        <fullName evidence="1">DnaJ homolog subfamily C member 10</fullName>
    </recommendedName>
</protein>
<dbReference type="PANTHER" id="PTHR44340:SF1">
    <property type="entry name" value="DNAJ HOMOLOG SUBFAMILY C MEMBER 10"/>
    <property type="match status" value="1"/>
</dbReference>
<dbReference type="PROSITE" id="PS00194">
    <property type="entry name" value="THIOREDOXIN_1"/>
    <property type="match status" value="1"/>
</dbReference>